<dbReference type="AlphaFoldDB" id="A0A183J8V2"/>
<keyword evidence="4 5" id="KW-0472">Membrane</keyword>
<evidence type="ECO:0000256" key="2">
    <source>
        <dbReference type="ARBA" id="ARBA00022692"/>
    </source>
</evidence>
<comment type="subcellular location">
    <subcellularLocation>
        <location evidence="1">Membrane</location>
    </subcellularLocation>
</comment>
<keyword evidence="8" id="KW-1185">Reference proteome</keyword>
<reference evidence="9" key="1">
    <citation type="submission" date="2016-06" db="UniProtKB">
        <authorList>
            <consortium name="WormBaseParasite"/>
        </authorList>
    </citation>
    <scope>IDENTIFICATION</scope>
</reference>
<keyword evidence="2 5" id="KW-0812">Transmembrane</keyword>
<evidence type="ECO:0000259" key="6">
    <source>
        <dbReference type="PROSITE" id="PS50262"/>
    </source>
</evidence>
<organism evidence="9">
    <name type="scientific">Soboliphyme baturini</name>
    <dbReference type="NCBI Taxonomy" id="241478"/>
    <lineage>
        <taxon>Eukaryota</taxon>
        <taxon>Metazoa</taxon>
        <taxon>Ecdysozoa</taxon>
        <taxon>Nematoda</taxon>
        <taxon>Enoplea</taxon>
        <taxon>Dorylaimia</taxon>
        <taxon>Dioctophymatida</taxon>
        <taxon>Dioctophymatoidea</taxon>
        <taxon>Soboliphymatidae</taxon>
        <taxon>Soboliphyme</taxon>
    </lineage>
</organism>
<dbReference type="EMBL" id="UZAM01017412">
    <property type="protein sequence ID" value="VDP47175.1"/>
    <property type="molecule type" value="Genomic_DNA"/>
</dbReference>
<evidence type="ECO:0000256" key="5">
    <source>
        <dbReference type="SAM" id="Phobius"/>
    </source>
</evidence>
<dbReference type="OrthoDB" id="10011262at2759"/>
<evidence type="ECO:0000313" key="8">
    <source>
        <dbReference type="Proteomes" id="UP000270296"/>
    </source>
</evidence>
<dbReference type="WBParaSite" id="SBAD_0001270601-mRNA-1">
    <property type="protein sequence ID" value="SBAD_0001270601-mRNA-1"/>
    <property type="gene ID" value="SBAD_0001270601"/>
</dbReference>
<feature type="transmembrane region" description="Helical" evidence="5">
    <location>
        <begin position="6"/>
        <end position="26"/>
    </location>
</feature>
<feature type="transmembrane region" description="Helical" evidence="5">
    <location>
        <begin position="86"/>
        <end position="110"/>
    </location>
</feature>
<dbReference type="Proteomes" id="UP000270296">
    <property type="component" value="Unassembled WGS sequence"/>
</dbReference>
<dbReference type="PANTHER" id="PTHR46641:SF16">
    <property type="entry name" value="G-PROTEIN COUPLED RECEPTORS FAMILY 1 PROFILE DOMAIN-CONTAINING PROTEIN"/>
    <property type="match status" value="1"/>
</dbReference>
<dbReference type="PANTHER" id="PTHR46641">
    <property type="entry name" value="FMRFAMIDE RECEPTOR-RELATED"/>
    <property type="match status" value="1"/>
</dbReference>
<evidence type="ECO:0000313" key="9">
    <source>
        <dbReference type="WBParaSite" id="SBAD_0001270601-mRNA-1"/>
    </source>
</evidence>
<gene>
    <name evidence="7" type="ORF">SBAD_LOCUS12300</name>
</gene>
<evidence type="ECO:0000256" key="1">
    <source>
        <dbReference type="ARBA" id="ARBA00004370"/>
    </source>
</evidence>
<keyword evidence="3 5" id="KW-1133">Transmembrane helix</keyword>
<dbReference type="InterPro" id="IPR052954">
    <property type="entry name" value="GPCR-Ligand_Int"/>
</dbReference>
<proteinExistence type="predicted"/>
<dbReference type="Gene3D" id="1.20.1070.10">
    <property type="entry name" value="Rhodopsin 7-helix transmembrane proteins"/>
    <property type="match status" value="1"/>
</dbReference>
<feature type="domain" description="G-protein coupled receptors family 1 profile" evidence="6">
    <location>
        <begin position="1"/>
        <end position="107"/>
    </location>
</feature>
<accession>A0A183J8V2</accession>
<reference evidence="7 8" key="2">
    <citation type="submission" date="2018-11" db="EMBL/GenBank/DDBJ databases">
        <authorList>
            <consortium name="Pathogen Informatics"/>
        </authorList>
    </citation>
    <scope>NUCLEOTIDE SEQUENCE [LARGE SCALE GENOMIC DNA]</scope>
</reference>
<evidence type="ECO:0000256" key="4">
    <source>
        <dbReference type="ARBA" id="ARBA00023136"/>
    </source>
</evidence>
<sequence>MYFFTVFGVPLCVLVLFNSCIVHTIVRAHQQRCHMSISVLRQHRLAVMMIMIVVEFFVCNSLAFVLNALEAGGYFNGVTENMALFYFLMDINNLLIELDSSTNFIVYMIFCRQFQKRFLCIFKAVRPPPSESVTVTFNNSSRRLLLKHRSGHYLVFWPRRCPFRDS</sequence>
<evidence type="ECO:0000256" key="3">
    <source>
        <dbReference type="ARBA" id="ARBA00022989"/>
    </source>
</evidence>
<protein>
    <submittedName>
        <fullName evidence="9">G_PROTEIN_RECEP_F1_2 domain-containing protein</fullName>
    </submittedName>
</protein>
<feature type="transmembrane region" description="Helical" evidence="5">
    <location>
        <begin position="46"/>
        <end position="66"/>
    </location>
</feature>
<dbReference type="InterPro" id="IPR017452">
    <property type="entry name" value="GPCR_Rhodpsn_7TM"/>
</dbReference>
<dbReference type="SUPFAM" id="SSF81321">
    <property type="entry name" value="Family A G protein-coupled receptor-like"/>
    <property type="match status" value="1"/>
</dbReference>
<dbReference type="PROSITE" id="PS50262">
    <property type="entry name" value="G_PROTEIN_RECEP_F1_2"/>
    <property type="match status" value="1"/>
</dbReference>
<name>A0A183J8V2_9BILA</name>
<dbReference type="GO" id="GO:0016020">
    <property type="term" value="C:membrane"/>
    <property type="evidence" value="ECO:0007669"/>
    <property type="project" value="UniProtKB-SubCell"/>
</dbReference>
<evidence type="ECO:0000313" key="7">
    <source>
        <dbReference type="EMBL" id="VDP47175.1"/>
    </source>
</evidence>